<protein>
    <submittedName>
        <fullName evidence="1">Uncharacterized protein</fullName>
    </submittedName>
</protein>
<gene>
    <name evidence="1" type="ORF">SAMN05421872_102315</name>
</gene>
<dbReference type="AlphaFoldDB" id="A0A1G6LNV2"/>
<dbReference type="RefSeq" id="WP_170866937.1">
    <property type="nucleotide sequence ID" value="NZ_FMZM01000002.1"/>
</dbReference>
<reference evidence="1 2" key="1">
    <citation type="submission" date="2016-10" db="EMBL/GenBank/DDBJ databases">
        <authorList>
            <person name="de Groot N.N."/>
        </authorList>
    </citation>
    <scope>NUCLEOTIDE SEQUENCE [LARGE SCALE GENOMIC DNA]</scope>
    <source>
        <strain evidence="1 2">CGMCC 4.6858</strain>
    </source>
</reference>
<proteinExistence type="predicted"/>
<evidence type="ECO:0000313" key="2">
    <source>
        <dbReference type="Proteomes" id="UP000199034"/>
    </source>
</evidence>
<dbReference type="STRING" id="1045774.SAMN05421872_102315"/>
<sequence>MITLATVVRDGTPQPATQAELQAAAVVFALVVAVLYLGWLVLDWVLDGADANEALQ</sequence>
<keyword evidence="2" id="KW-1185">Reference proteome</keyword>
<accession>A0A1G6LNV2</accession>
<evidence type="ECO:0000313" key="1">
    <source>
        <dbReference type="EMBL" id="SDC44978.1"/>
    </source>
</evidence>
<dbReference type="EMBL" id="FMZM01000002">
    <property type="protein sequence ID" value="SDC44978.1"/>
    <property type="molecule type" value="Genomic_DNA"/>
</dbReference>
<dbReference type="Proteomes" id="UP000199034">
    <property type="component" value="Unassembled WGS sequence"/>
</dbReference>
<organism evidence="1 2">
    <name type="scientific">Nocardioides lianchengensis</name>
    <dbReference type="NCBI Taxonomy" id="1045774"/>
    <lineage>
        <taxon>Bacteria</taxon>
        <taxon>Bacillati</taxon>
        <taxon>Actinomycetota</taxon>
        <taxon>Actinomycetes</taxon>
        <taxon>Propionibacteriales</taxon>
        <taxon>Nocardioidaceae</taxon>
        <taxon>Nocardioides</taxon>
    </lineage>
</organism>
<name>A0A1G6LNV2_9ACTN</name>